<dbReference type="AlphaFoldDB" id="A0A821S089"/>
<evidence type="ECO:0000313" key="2">
    <source>
        <dbReference type="Proteomes" id="UP000663838"/>
    </source>
</evidence>
<sequence length="81" mass="9437">MSIAGDCRLMIVHITSREEVEKYREQYHMMSEVDLEIRKAIDEVGINAENSEFSWVAELTPMIERNLFASVHAYEYAIKVV</sequence>
<accession>A0A821S089</accession>
<gene>
    <name evidence="1" type="ORF">TOA249_LOCUS26568</name>
</gene>
<organism evidence="1 2">
    <name type="scientific">Rotaria socialis</name>
    <dbReference type="NCBI Taxonomy" id="392032"/>
    <lineage>
        <taxon>Eukaryota</taxon>
        <taxon>Metazoa</taxon>
        <taxon>Spiralia</taxon>
        <taxon>Gnathifera</taxon>
        <taxon>Rotifera</taxon>
        <taxon>Eurotatoria</taxon>
        <taxon>Bdelloidea</taxon>
        <taxon>Philodinida</taxon>
        <taxon>Philodinidae</taxon>
        <taxon>Rotaria</taxon>
    </lineage>
</organism>
<evidence type="ECO:0000313" key="1">
    <source>
        <dbReference type="EMBL" id="CAF4847044.1"/>
    </source>
</evidence>
<reference evidence="1" key="1">
    <citation type="submission" date="2021-02" db="EMBL/GenBank/DDBJ databases">
        <authorList>
            <person name="Nowell W R."/>
        </authorList>
    </citation>
    <scope>NUCLEOTIDE SEQUENCE</scope>
</reference>
<dbReference type="Proteomes" id="UP000663838">
    <property type="component" value="Unassembled WGS sequence"/>
</dbReference>
<proteinExistence type="predicted"/>
<protein>
    <submittedName>
        <fullName evidence="1">Uncharacterized protein</fullName>
    </submittedName>
</protein>
<comment type="caution">
    <text evidence="1">The sequence shown here is derived from an EMBL/GenBank/DDBJ whole genome shotgun (WGS) entry which is preliminary data.</text>
</comment>
<dbReference type="EMBL" id="CAJOBS010003147">
    <property type="protein sequence ID" value="CAF4847044.1"/>
    <property type="molecule type" value="Genomic_DNA"/>
</dbReference>
<name>A0A821S089_9BILA</name>